<accession>A0A930Y2H3</accession>
<evidence type="ECO:0000313" key="11">
    <source>
        <dbReference type="EMBL" id="MBF2734891.1"/>
    </source>
</evidence>
<evidence type="ECO:0000256" key="6">
    <source>
        <dbReference type="ARBA" id="ARBA00023125"/>
    </source>
</evidence>
<dbReference type="GO" id="GO:0005694">
    <property type="term" value="C:chromosome"/>
    <property type="evidence" value="ECO:0007669"/>
    <property type="project" value="InterPro"/>
</dbReference>
<dbReference type="InterPro" id="IPR002205">
    <property type="entry name" value="Topo_IIA_dom_A"/>
</dbReference>
<dbReference type="EC" id="5.6.2.2" evidence="8"/>
<comment type="subcellular location">
    <subcellularLocation>
        <location evidence="8">Cytoplasm</location>
    </subcellularLocation>
</comment>
<comment type="catalytic activity">
    <reaction evidence="1 8 9">
        <text>ATP-dependent breakage, passage and rejoining of double-stranded DNA.</text>
        <dbReference type="EC" id="5.6.2.2"/>
    </reaction>
</comment>
<keyword evidence="7 8" id="KW-0413">Isomerase</keyword>
<evidence type="ECO:0000313" key="12">
    <source>
        <dbReference type="Proteomes" id="UP000604381"/>
    </source>
</evidence>
<keyword evidence="6 8" id="KW-0238">DNA-binding</keyword>
<dbReference type="NCBIfam" id="NF004043">
    <property type="entry name" value="PRK05560.1"/>
    <property type="match status" value="1"/>
</dbReference>
<evidence type="ECO:0000256" key="1">
    <source>
        <dbReference type="ARBA" id="ARBA00000185"/>
    </source>
</evidence>
<feature type="domain" description="Topo IIA-type catalytic" evidence="10">
    <location>
        <begin position="46"/>
        <end position="550"/>
    </location>
</feature>
<dbReference type="GO" id="GO:0006265">
    <property type="term" value="P:DNA topological change"/>
    <property type="evidence" value="ECO:0007669"/>
    <property type="project" value="UniProtKB-UniRule"/>
</dbReference>
<proteinExistence type="inferred from homology"/>
<protein>
    <recommendedName>
        <fullName evidence="8">DNA gyrase subunit A</fullName>
        <ecNumber evidence="8">5.6.2.2</ecNumber>
    </recommendedName>
</protein>
<comment type="miscellaneous">
    <text evidence="8">Few gyrases are as efficient as E.coli at forming negative supercoils. Not all organisms have 2 type II topoisomerases; in organisms with a single type II topoisomerase this enzyme also has to decatenate newly replicated chromosomes.</text>
</comment>
<comment type="caution">
    <text evidence="8">Lacks conserved residue(s) required for the propagation of feature annotation.</text>
</comment>
<dbReference type="NCBIfam" id="TIGR01063">
    <property type="entry name" value="gyrA"/>
    <property type="match status" value="1"/>
</dbReference>
<keyword evidence="12" id="KW-1185">Reference proteome</keyword>
<keyword evidence="5 8" id="KW-0799">Topoisomerase</keyword>
<dbReference type="GO" id="GO:0009330">
    <property type="term" value="C:DNA topoisomerase type II (double strand cut, ATP-hydrolyzing) complex"/>
    <property type="evidence" value="ECO:0007669"/>
    <property type="project" value="TreeGrafter"/>
</dbReference>
<dbReference type="PANTHER" id="PTHR43493:SF5">
    <property type="entry name" value="DNA GYRASE SUBUNIT A, CHLOROPLASTIC_MITOCHONDRIAL"/>
    <property type="match status" value="1"/>
</dbReference>
<dbReference type="CDD" id="cd00187">
    <property type="entry name" value="TOP4c"/>
    <property type="match status" value="1"/>
</dbReference>
<dbReference type="Gene3D" id="1.10.268.10">
    <property type="entry name" value="Topoisomerase, domain 3"/>
    <property type="match status" value="1"/>
</dbReference>
<reference evidence="11" key="1">
    <citation type="submission" date="2020-10" db="EMBL/GenBank/DDBJ databases">
        <title>An improved Amphimedon queenslandica hologenome assembly reveals how three proteobacterial symbionts can extend the metabolic phenotypic of their marine sponge host.</title>
        <authorList>
            <person name="Degnan B."/>
            <person name="Degnan S."/>
            <person name="Xiang X."/>
        </authorList>
    </citation>
    <scope>NUCLEOTIDE SEQUENCE</scope>
    <source>
        <strain evidence="11">AqS2</strain>
    </source>
</reference>
<dbReference type="PROSITE" id="PS52040">
    <property type="entry name" value="TOPO_IIA"/>
    <property type="match status" value="1"/>
</dbReference>
<name>A0A930Y2H3_9GAMM</name>
<evidence type="ECO:0000256" key="9">
    <source>
        <dbReference type="PROSITE-ProRule" id="PRU01384"/>
    </source>
</evidence>
<comment type="similarity">
    <text evidence="2 8">Belongs to the type II topoisomerase GyrA/ParC subunit family.</text>
</comment>
<dbReference type="Pfam" id="PF00521">
    <property type="entry name" value="DNA_topoisoIV"/>
    <property type="match status" value="1"/>
</dbReference>
<dbReference type="EMBL" id="JADHEI010000028">
    <property type="protein sequence ID" value="MBF2734891.1"/>
    <property type="molecule type" value="Genomic_DNA"/>
</dbReference>
<dbReference type="SMART" id="SM00434">
    <property type="entry name" value="TOP4c"/>
    <property type="match status" value="1"/>
</dbReference>
<dbReference type="InterPro" id="IPR013760">
    <property type="entry name" value="Topo_IIA-like_dom_sf"/>
</dbReference>
<evidence type="ECO:0000256" key="5">
    <source>
        <dbReference type="ARBA" id="ARBA00023029"/>
    </source>
</evidence>
<evidence type="ECO:0000259" key="10">
    <source>
        <dbReference type="PROSITE" id="PS52040"/>
    </source>
</evidence>
<dbReference type="SUPFAM" id="SSF56719">
    <property type="entry name" value="Type II DNA topoisomerase"/>
    <property type="match status" value="1"/>
</dbReference>
<dbReference type="FunFam" id="3.30.1360.40:FF:000002">
    <property type="entry name" value="DNA gyrase subunit A"/>
    <property type="match status" value="1"/>
</dbReference>
<dbReference type="NCBIfam" id="NF004044">
    <property type="entry name" value="PRK05561.1"/>
    <property type="match status" value="1"/>
</dbReference>
<dbReference type="PANTHER" id="PTHR43493">
    <property type="entry name" value="DNA GYRASE/TOPOISOMERASE SUBUNIT A"/>
    <property type="match status" value="1"/>
</dbReference>
<evidence type="ECO:0000256" key="3">
    <source>
        <dbReference type="ARBA" id="ARBA00022741"/>
    </source>
</evidence>
<dbReference type="AlphaFoldDB" id="A0A930Y2H3"/>
<dbReference type="FunFam" id="3.90.199.10:FF:000001">
    <property type="entry name" value="DNA gyrase subunit A"/>
    <property type="match status" value="1"/>
</dbReference>
<feature type="active site" description="O-(5'-phospho-DNA)-tyrosine intermediate" evidence="8 9">
    <location>
        <position position="134"/>
    </location>
</feature>
<dbReference type="GO" id="GO:0003677">
    <property type="term" value="F:DNA binding"/>
    <property type="evidence" value="ECO:0007669"/>
    <property type="project" value="UniProtKB-UniRule"/>
</dbReference>
<keyword evidence="8" id="KW-0963">Cytoplasm</keyword>
<dbReference type="Gene3D" id="3.90.199.10">
    <property type="entry name" value="Topoisomerase II, domain 5"/>
    <property type="match status" value="1"/>
</dbReference>
<dbReference type="GO" id="GO:0006261">
    <property type="term" value="P:DNA-templated DNA replication"/>
    <property type="evidence" value="ECO:0007669"/>
    <property type="project" value="UniProtKB-UniRule"/>
</dbReference>
<dbReference type="InterPro" id="IPR013758">
    <property type="entry name" value="Topo_IIA_A/C_ab"/>
</dbReference>
<evidence type="ECO:0000256" key="4">
    <source>
        <dbReference type="ARBA" id="ARBA00022840"/>
    </source>
</evidence>
<dbReference type="InterPro" id="IPR006691">
    <property type="entry name" value="GyrA/parC_rep"/>
</dbReference>
<dbReference type="GO" id="GO:0034335">
    <property type="term" value="F:DNA negative supercoiling activity"/>
    <property type="evidence" value="ECO:0007669"/>
    <property type="project" value="UniProtKB-ARBA"/>
</dbReference>
<keyword evidence="4 8" id="KW-0067">ATP-binding</keyword>
<dbReference type="InterPro" id="IPR050220">
    <property type="entry name" value="Type_II_DNA_Topoisomerases"/>
</dbReference>
<dbReference type="InterPro" id="IPR013757">
    <property type="entry name" value="Topo_IIA_A_a_sf"/>
</dbReference>
<dbReference type="Gene3D" id="2.120.10.90">
    <property type="entry name" value="DNA gyrase/topoisomerase IV, subunit A, C-terminal"/>
    <property type="match status" value="1"/>
</dbReference>
<dbReference type="Gene3D" id="3.30.1360.40">
    <property type="match status" value="1"/>
</dbReference>
<dbReference type="GO" id="GO:0005737">
    <property type="term" value="C:cytoplasm"/>
    <property type="evidence" value="ECO:0007669"/>
    <property type="project" value="UniProtKB-SubCell"/>
</dbReference>
<dbReference type="GO" id="GO:0005524">
    <property type="term" value="F:ATP binding"/>
    <property type="evidence" value="ECO:0007669"/>
    <property type="project" value="UniProtKB-UniRule"/>
</dbReference>
<dbReference type="InterPro" id="IPR005743">
    <property type="entry name" value="GyrA"/>
</dbReference>
<dbReference type="Proteomes" id="UP000604381">
    <property type="component" value="Unassembled WGS sequence"/>
</dbReference>
<dbReference type="HAMAP" id="MF_01897">
    <property type="entry name" value="GyrA"/>
    <property type="match status" value="1"/>
</dbReference>
<evidence type="ECO:0000256" key="2">
    <source>
        <dbReference type="ARBA" id="ARBA00008263"/>
    </source>
</evidence>
<evidence type="ECO:0000256" key="7">
    <source>
        <dbReference type="ARBA" id="ARBA00023235"/>
    </source>
</evidence>
<dbReference type="SUPFAM" id="SSF101904">
    <property type="entry name" value="GyrA/ParC C-terminal domain-like"/>
    <property type="match status" value="1"/>
</dbReference>
<gene>
    <name evidence="8 11" type="primary">gyrA</name>
    <name evidence="11" type="ORF">ISN26_02205</name>
</gene>
<dbReference type="InterPro" id="IPR035516">
    <property type="entry name" value="Gyrase/topoIV_suA_C"/>
</dbReference>
<evidence type="ECO:0000256" key="8">
    <source>
        <dbReference type="HAMAP-Rule" id="MF_01897"/>
    </source>
</evidence>
<sequence length="874" mass="96948">MADDDNSLISQDEKEFAREVSQRTIEDKMSSSYLDYAMSVIVSRALPDVRDGMKPVHRRILYAMKLAGNDYNKPYKKSARIVGDVLGKFHPHSQEAVYESIVRMAQEFTMRYLLVDGQGNFGSVDGDEAAAMRYTEIRLARLAHEVMHDIDKEAVDMMPNYDGSTQEPTVLAPNFPALLVNGSTGIAVGMATNIPPHNLAETISACLLLLQKPEATIADLMRKIKAPDFPTAGFIHGLAGVREAYRTGNGRVVMRGRADIETAAKTKRETIIVTELPYTVNKAKLLEYIADLVREKKLAGISDLRDESDRSGMRVVIEIKRDAQAAVVLNNLYKMTELQKNFPVNMVALVHGVPKVLDLKKMLEHFLAHRKEVVYRRCLYDLERAREKAHGLEGLAVAVSNVEEVIEIIKKAPSPQEAKQRLMARDWKCKTVVGMLAKLKRPELARPAREPGNWGLRGKGSASVYRLSERQAQAILDMRLARLTAIERDKIVIDYEETVAAILDLLDILSKPERIVAIVKDELETIKKNFGDKRRSEIDESGEEIDNEDLIERTDMVVTLSGAGYIKAHKSDEYRTQTRGGTGLTAAGTKDGDVITDLHHANSHDMVLFFTSRGRLYWKKIYQLPSYTSRNSWGKPVVNILPLVEGEQIEEMLTAGDLERDDLWVFMATRNGIVKQTPLKAFANPRTAGIIAISIDDGDRLIGAKLARKDSQAMLFTDGGKAVRFETSKVRSLGRTARGVKGIRLLEGQQVVSLAVSDSPGKQHILTVTATGKGKRTEVEAYTLRNRGGQGLNNISKAAGKVVKCILVEDDSDVMTITDTGRMIRVKTETIRKSSRATQGVKLIRLKGDENIADVVRLPQENGGGDLLPPAEGS</sequence>
<keyword evidence="3 8" id="KW-0547">Nucleotide-binding</keyword>
<organism evidence="11 12">
    <name type="scientific">Candidatus Amphirhobacter heronislandensis</name>
    <dbReference type="NCBI Taxonomy" id="1732024"/>
    <lineage>
        <taxon>Bacteria</taxon>
        <taxon>Pseudomonadati</taxon>
        <taxon>Pseudomonadota</taxon>
        <taxon>Gammaproteobacteria</taxon>
        <taxon>Candidatus Tethybacterales</taxon>
        <taxon>Candidatus Tethybacteraceae</taxon>
        <taxon>Candidatus Amphirhobacter</taxon>
    </lineage>
</organism>
<comment type="function">
    <text evidence="8">A type II topoisomerase that negatively supercoils closed circular double-stranded (ds) DNA in an ATP-dependent manner to modulate DNA topology and maintain chromosomes in an underwound state. Negative supercoiling favors strand separation, and DNA replication, transcription, recombination and repair, all of which involve strand separation. Also able to catalyze the interconversion of other topological isomers of dsDNA rings, including catenanes and knotted rings. Type II topoisomerases break and join 2 DNA strands simultaneously in an ATP-dependent manner.</text>
</comment>
<comment type="subunit">
    <text evidence="8">Heterotetramer, composed of two GyrA and two GyrB chains. In the heterotetramer, GyrA contains the active site tyrosine that forms a transient covalent intermediate with DNA, while GyrB binds cofactors and catalyzes ATP hydrolysis.</text>
</comment>
<dbReference type="Pfam" id="PF03989">
    <property type="entry name" value="DNA_gyraseA_C"/>
    <property type="match status" value="6"/>
</dbReference>
<comment type="caution">
    <text evidence="11">The sequence shown here is derived from an EMBL/GenBank/DDBJ whole genome shotgun (WGS) entry which is preliminary data.</text>
</comment>